<dbReference type="EMBL" id="MT142367">
    <property type="protein sequence ID" value="QJA79102.1"/>
    <property type="molecule type" value="Genomic_DNA"/>
</dbReference>
<sequence length="90" mass="10647">MQQLDIYGMAHFCLDCKREFSHSQGDWEEMKHSCLFPWQPADHRIVTCETKRLTKDDAKRYRQWLIIGHSLESRNNLTAGVPKVRSRKGE</sequence>
<evidence type="ECO:0000313" key="2">
    <source>
        <dbReference type="EMBL" id="QJA95342.1"/>
    </source>
</evidence>
<evidence type="ECO:0000313" key="1">
    <source>
        <dbReference type="EMBL" id="QJA79102.1"/>
    </source>
</evidence>
<dbReference type="AlphaFoldDB" id="A0A6M3LP84"/>
<accession>A0A6M3LP84</accession>
<name>A0A6M3LP84_9ZZZZ</name>
<proteinExistence type="predicted"/>
<dbReference type="EMBL" id="MT143306">
    <property type="protein sequence ID" value="QJA95342.1"/>
    <property type="molecule type" value="Genomic_DNA"/>
</dbReference>
<reference evidence="2" key="1">
    <citation type="submission" date="2020-03" db="EMBL/GenBank/DDBJ databases">
        <title>The deep terrestrial virosphere.</title>
        <authorList>
            <person name="Holmfeldt K."/>
            <person name="Nilsson E."/>
            <person name="Simone D."/>
            <person name="Lopez-Fernandez M."/>
            <person name="Wu X."/>
            <person name="de Brujin I."/>
            <person name="Lundin D."/>
            <person name="Andersson A."/>
            <person name="Bertilsson S."/>
            <person name="Dopson M."/>
        </authorList>
    </citation>
    <scope>NUCLEOTIDE SEQUENCE</scope>
    <source>
        <strain evidence="1">MM415A00943</strain>
        <strain evidence="2">MM415B05470</strain>
    </source>
</reference>
<organism evidence="2">
    <name type="scientific">viral metagenome</name>
    <dbReference type="NCBI Taxonomy" id="1070528"/>
    <lineage>
        <taxon>unclassified sequences</taxon>
        <taxon>metagenomes</taxon>
        <taxon>organismal metagenomes</taxon>
    </lineage>
</organism>
<gene>
    <name evidence="1" type="ORF">MM415A00943_0005</name>
    <name evidence="2" type="ORF">MM415B05470_0013</name>
</gene>
<protein>
    <submittedName>
        <fullName evidence="2">Uncharacterized protein</fullName>
    </submittedName>
</protein>